<evidence type="ECO:0000256" key="6">
    <source>
        <dbReference type="SAM" id="Phobius"/>
    </source>
</evidence>
<keyword evidence="4 6" id="KW-1133">Transmembrane helix</keyword>
<feature type="domain" description="Amino acid transporter transmembrane" evidence="7">
    <location>
        <begin position="83"/>
        <end position="465"/>
    </location>
</feature>
<dbReference type="Proteomes" id="UP000001568">
    <property type="component" value="Chromosome 15"/>
</dbReference>
<dbReference type="AlphaFoldDB" id="A4S8Q4"/>
<evidence type="ECO:0000259" key="7">
    <source>
        <dbReference type="Pfam" id="PF01490"/>
    </source>
</evidence>
<evidence type="ECO:0000313" key="9">
    <source>
        <dbReference type="Proteomes" id="UP000001568"/>
    </source>
</evidence>
<feature type="transmembrane region" description="Helical" evidence="6">
    <location>
        <begin position="168"/>
        <end position="186"/>
    </location>
</feature>
<dbReference type="GO" id="GO:0015179">
    <property type="term" value="F:L-amino acid transmembrane transporter activity"/>
    <property type="evidence" value="ECO:0007669"/>
    <property type="project" value="TreeGrafter"/>
</dbReference>
<accession>A4S8Q4</accession>
<organism evidence="8 9">
    <name type="scientific">Ostreococcus lucimarinus (strain CCE9901)</name>
    <dbReference type="NCBI Taxonomy" id="436017"/>
    <lineage>
        <taxon>Eukaryota</taxon>
        <taxon>Viridiplantae</taxon>
        <taxon>Chlorophyta</taxon>
        <taxon>Mamiellophyceae</taxon>
        <taxon>Mamiellales</taxon>
        <taxon>Bathycoccaceae</taxon>
        <taxon>Ostreococcus</taxon>
    </lineage>
</organism>
<feature type="transmembrane region" description="Helical" evidence="6">
    <location>
        <begin position="410"/>
        <end position="434"/>
    </location>
</feature>
<dbReference type="EMBL" id="CP000595">
    <property type="protein sequence ID" value="ABP00095.1"/>
    <property type="molecule type" value="Genomic_DNA"/>
</dbReference>
<dbReference type="RefSeq" id="XP_001421801.1">
    <property type="nucleotide sequence ID" value="XM_001421764.1"/>
</dbReference>
<evidence type="ECO:0000256" key="3">
    <source>
        <dbReference type="ARBA" id="ARBA00022970"/>
    </source>
</evidence>
<evidence type="ECO:0000256" key="4">
    <source>
        <dbReference type="ARBA" id="ARBA00022989"/>
    </source>
</evidence>
<feature type="transmembrane region" description="Helical" evidence="6">
    <location>
        <begin position="231"/>
        <end position="253"/>
    </location>
</feature>
<dbReference type="OrthoDB" id="1684102at2759"/>
<keyword evidence="3" id="KW-0813">Transport</keyword>
<sequence>MATTTATRATRGCVAGRATARPTRRGVAIERRARARRGFARVPLDAGRARRDDATTIAGRGTREARATRTFASAGDASGENAAIVNTVKAIFGAGGFALPWAFAQGGIALVGTCMAASLVFALEALRMLIKAQDALVGAGASTASEVATYAGLTNAAMGRAGDAACRVMNVLTCFGITVSYLIFIAETMKVVVPALGVSAFGASPTTASMLALVGPLMIALSWLREMSGVAVISAVGTASVAVGMAVTTATALSNPLQLGALPVANFAAFPGFFGTVAFLFFIHFTLFGIKEAMPQPDKFFGAAVKAFTGAAVIAGLFGVAGAAGFGTGVSSVVVTMLTGPSGIAVQLLLCLNLLSTYPIMAQSALRICENVLEGDKPGSIGAPQALAVRTAFTAGALWTAANVPNFGVVLGYVGGVCCSILSLVLPAMILYLTQKKVKAEIVPLELARIGGVFVTGVTCIVLSIVL</sequence>
<dbReference type="Gramene" id="ABP00095">
    <property type="protein sequence ID" value="ABP00095"/>
    <property type="gene ID" value="OSTLU_25632"/>
</dbReference>
<name>A4S8Q4_OSTLU</name>
<reference evidence="8 9" key="1">
    <citation type="journal article" date="2007" name="Proc. Natl. Acad. Sci. U.S.A.">
        <title>The tiny eukaryote Ostreococcus provides genomic insights into the paradox of plankton speciation.</title>
        <authorList>
            <person name="Palenik B."/>
            <person name="Grimwood J."/>
            <person name="Aerts A."/>
            <person name="Rouze P."/>
            <person name="Salamov A."/>
            <person name="Putnam N."/>
            <person name="Dupont C."/>
            <person name="Jorgensen R."/>
            <person name="Derelle E."/>
            <person name="Rombauts S."/>
            <person name="Zhou K."/>
            <person name="Otillar R."/>
            <person name="Merchant S.S."/>
            <person name="Podell S."/>
            <person name="Gaasterland T."/>
            <person name="Napoli C."/>
            <person name="Gendler K."/>
            <person name="Manuell A."/>
            <person name="Tai V."/>
            <person name="Vallon O."/>
            <person name="Piganeau G."/>
            <person name="Jancek S."/>
            <person name="Heijde M."/>
            <person name="Jabbari K."/>
            <person name="Bowler C."/>
            <person name="Lohr M."/>
            <person name="Robbens S."/>
            <person name="Werner G."/>
            <person name="Dubchak I."/>
            <person name="Pazour G.J."/>
            <person name="Ren Q."/>
            <person name="Paulsen I."/>
            <person name="Delwiche C."/>
            <person name="Schmutz J."/>
            <person name="Rokhsar D."/>
            <person name="Van de Peer Y."/>
            <person name="Moreau H."/>
            <person name="Grigoriev I.V."/>
        </authorList>
    </citation>
    <scope>NUCLEOTIDE SEQUENCE [LARGE SCALE GENOMIC DNA]</scope>
    <source>
        <strain evidence="8 9">CCE9901</strain>
    </source>
</reference>
<evidence type="ECO:0000256" key="1">
    <source>
        <dbReference type="ARBA" id="ARBA00004141"/>
    </source>
</evidence>
<feature type="transmembrane region" description="Helical" evidence="6">
    <location>
        <begin position="300"/>
        <end position="324"/>
    </location>
</feature>
<evidence type="ECO:0000256" key="2">
    <source>
        <dbReference type="ARBA" id="ARBA00022692"/>
    </source>
</evidence>
<feature type="transmembrane region" description="Helical" evidence="6">
    <location>
        <begin position="446"/>
        <end position="466"/>
    </location>
</feature>
<protein>
    <submittedName>
        <fullName evidence="8">AAAP family transporter: amino acid</fullName>
    </submittedName>
</protein>
<evidence type="ECO:0000256" key="5">
    <source>
        <dbReference type="ARBA" id="ARBA00023136"/>
    </source>
</evidence>
<dbReference type="STRING" id="436017.A4S8Q4"/>
<evidence type="ECO:0000313" key="8">
    <source>
        <dbReference type="EMBL" id="ABP00095.1"/>
    </source>
</evidence>
<dbReference type="GeneID" id="5005779"/>
<dbReference type="GO" id="GO:0005774">
    <property type="term" value="C:vacuolar membrane"/>
    <property type="evidence" value="ECO:0007669"/>
    <property type="project" value="TreeGrafter"/>
</dbReference>
<dbReference type="OMA" id="PITWVRK"/>
<keyword evidence="5 6" id="KW-0472">Membrane</keyword>
<proteinExistence type="predicted"/>
<feature type="transmembrane region" description="Helical" evidence="6">
    <location>
        <begin position="344"/>
        <end position="366"/>
    </location>
</feature>
<dbReference type="PANTHER" id="PTHR22950:SF349">
    <property type="entry name" value="AMINO ACID TRANSPORTER TRANSMEMBRANE DOMAIN-CONTAINING PROTEIN"/>
    <property type="match status" value="1"/>
</dbReference>
<dbReference type="HOGENOM" id="CLU_585747_0_0_1"/>
<comment type="subcellular location">
    <subcellularLocation>
        <location evidence="1">Membrane</location>
        <topology evidence="1">Multi-pass membrane protein</topology>
    </subcellularLocation>
</comment>
<feature type="transmembrane region" description="Helical" evidence="6">
    <location>
        <begin position="265"/>
        <end position="288"/>
    </location>
</feature>
<keyword evidence="9" id="KW-1185">Reference proteome</keyword>
<dbReference type="KEGG" id="olu:OSTLU_25632"/>
<gene>
    <name evidence="8" type="ORF">OSTLU_25632</name>
</gene>
<feature type="transmembrane region" description="Helical" evidence="6">
    <location>
        <begin position="206"/>
        <end position="224"/>
    </location>
</feature>
<dbReference type="InterPro" id="IPR013057">
    <property type="entry name" value="AA_transpt_TM"/>
</dbReference>
<dbReference type="PANTHER" id="PTHR22950">
    <property type="entry name" value="AMINO ACID TRANSPORTER"/>
    <property type="match status" value="1"/>
</dbReference>
<dbReference type="Pfam" id="PF01490">
    <property type="entry name" value="Aa_trans"/>
    <property type="match status" value="1"/>
</dbReference>
<keyword evidence="3" id="KW-0029">Amino-acid transport</keyword>
<keyword evidence="2 6" id="KW-0812">Transmembrane</keyword>
<feature type="transmembrane region" description="Helical" evidence="6">
    <location>
        <begin position="102"/>
        <end position="123"/>
    </location>
</feature>
<dbReference type="eggNOG" id="KOG1304">
    <property type="taxonomic scope" value="Eukaryota"/>
</dbReference>